<keyword evidence="8 11" id="KW-1133">Transmembrane helix</keyword>
<keyword evidence="4 11" id="KW-0328">Glycosyltransferase</keyword>
<dbReference type="GO" id="GO:0005789">
    <property type="term" value="C:endoplasmic reticulum membrane"/>
    <property type="evidence" value="ECO:0007669"/>
    <property type="project" value="UniProtKB-SubCell"/>
</dbReference>
<keyword evidence="3" id="KW-0337">GPI-anchor biosynthesis</keyword>
<evidence type="ECO:0000256" key="7">
    <source>
        <dbReference type="ARBA" id="ARBA00022824"/>
    </source>
</evidence>
<dbReference type="PANTHER" id="PTHR22760:SF3">
    <property type="entry name" value="GPI MANNOSYLTRANSFERASE 4"/>
    <property type="match status" value="1"/>
</dbReference>
<evidence type="ECO:0000256" key="1">
    <source>
        <dbReference type="ARBA" id="ARBA00004477"/>
    </source>
</evidence>
<evidence type="ECO:0000256" key="2">
    <source>
        <dbReference type="ARBA" id="ARBA00004687"/>
    </source>
</evidence>
<keyword evidence="5" id="KW-0808">Transferase</keyword>
<evidence type="ECO:0000313" key="13">
    <source>
        <dbReference type="EMBL" id="CAH0372464.1"/>
    </source>
</evidence>
<feature type="region of interest" description="Disordered" evidence="12">
    <location>
        <begin position="1"/>
        <end position="20"/>
    </location>
</feature>
<name>A0A8J2SSV2_9STRA</name>
<comment type="similarity">
    <text evidence="10">Belongs to the glycosyltransferase 22 family. PIGZ subfamily.</text>
</comment>
<dbReference type="GO" id="GO:0000026">
    <property type="term" value="F:alpha-1,2-mannosyltransferase activity"/>
    <property type="evidence" value="ECO:0007669"/>
    <property type="project" value="TreeGrafter"/>
</dbReference>
<evidence type="ECO:0000256" key="4">
    <source>
        <dbReference type="ARBA" id="ARBA00022676"/>
    </source>
</evidence>
<keyword evidence="14" id="KW-1185">Reference proteome</keyword>
<evidence type="ECO:0000256" key="12">
    <source>
        <dbReference type="SAM" id="MobiDB-lite"/>
    </source>
</evidence>
<keyword evidence="7 11" id="KW-0256">Endoplasmic reticulum</keyword>
<sequence>MRRGNASAPPRVSGRQGQRDADAEAQLSRLGLVLAVLAVAANGCVQPDEWFQSVEIAARDVFGAKIWTPWEFGGSAALGDAVHEPCRSVSFPAVAAHAPLFLLRLCGGSIAWPRLIMMIPRLWALVISILVHDRLLGEVWRAAGLDDEGVRVARALRRTSWACLVLETRPFSNVYETFGLARTRPAVDAREDRRESASRSLAVSAQALCARLAAEGRSAALGAATAVVCWWRFDFAAFAAPLGLYCVASSSKSTAKAIATGLATFAAGAGLLVLGDTLYFNSIDGSVVVAPVAPWRNFLFNASTENLRRFGLHPRWFHLVVNAPFLYGPLLLFLGGARKRSPFGKALDASAVLGLAALSVAPHQEPRFLLPTACAVFARAAPRVARLKWKRKFYMFWLVFHLAVAGFYTTIHQAGLVPLLRRVGAARGACDHVAFVGTYLPPYSVAGPRAGAELFLHDFENDAAGLGRRVAALKRELDGGAYGRCASRRLYVAVAAPALPAARAAFPRLGAAVASFAPHFSGELPPASFSQLVLGLYEARF</sequence>
<keyword evidence="6 11" id="KW-0812">Transmembrane</keyword>
<evidence type="ECO:0000256" key="6">
    <source>
        <dbReference type="ARBA" id="ARBA00022692"/>
    </source>
</evidence>
<organism evidence="13 14">
    <name type="scientific">Pelagomonas calceolata</name>
    <dbReference type="NCBI Taxonomy" id="35677"/>
    <lineage>
        <taxon>Eukaryota</taxon>
        <taxon>Sar</taxon>
        <taxon>Stramenopiles</taxon>
        <taxon>Ochrophyta</taxon>
        <taxon>Pelagophyceae</taxon>
        <taxon>Pelagomonadales</taxon>
        <taxon>Pelagomonadaceae</taxon>
        <taxon>Pelagomonas</taxon>
    </lineage>
</organism>
<dbReference type="PANTHER" id="PTHR22760">
    <property type="entry name" value="GLYCOSYLTRANSFERASE"/>
    <property type="match status" value="1"/>
</dbReference>
<evidence type="ECO:0000256" key="5">
    <source>
        <dbReference type="ARBA" id="ARBA00022679"/>
    </source>
</evidence>
<dbReference type="Pfam" id="PF03901">
    <property type="entry name" value="Glyco_transf_22"/>
    <property type="match status" value="1"/>
</dbReference>
<feature type="transmembrane region" description="Helical" evidence="11">
    <location>
        <begin position="255"/>
        <end position="274"/>
    </location>
</feature>
<dbReference type="EC" id="2.4.1.-" evidence="11"/>
<evidence type="ECO:0000256" key="10">
    <source>
        <dbReference type="ARBA" id="ARBA00038466"/>
    </source>
</evidence>
<evidence type="ECO:0000256" key="11">
    <source>
        <dbReference type="RuleBase" id="RU363075"/>
    </source>
</evidence>
<dbReference type="EMBL" id="CAKKNE010000003">
    <property type="protein sequence ID" value="CAH0372464.1"/>
    <property type="molecule type" value="Genomic_DNA"/>
</dbReference>
<evidence type="ECO:0000313" key="14">
    <source>
        <dbReference type="Proteomes" id="UP000789595"/>
    </source>
</evidence>
<dbReference type="AlphaFoldDB" id="A0A8J2SSV2"/>
<evidence type="ECO:0000256" key="3">
    <source>
        <dbReference type="ARBA" id="ARBA00022502"/>
    </source>
</evidence>
<evidence type="ECO:0000256" key="9">
    <source>
        <dbReference type="ARBA" id="ARBA00023136"/>
    </source>
</evidence>
<reference evidence="13" key="1">
    <citation type="submission" date="2021-11" db="EMBL/GenBank/DDBJ databases">
        <authorList>
            <consortium name="Genoscope - CEA"/>
            <person name="William W."/>
        </authorList>
    </citation>
    <scope>NUCLEOTIDE SEQUENCE</scope>
</reference>
<dbReference type="Proteomes" id="UP000789595">
    <property type="component" value="Unassembled WGS sequence"/>
</dbReference>
<feature type="transmembrane region" description="Helical" evidence="11">
    <location>
        <begin position="316"/>
        <end position="335"/>
    </location>
</feature>
<protein>
    <recommendedName>
        <fullName evidence="11">Mannosyltransferase</fullName>
        <ecNumber evidence="11">2.4.1.-</ecNumber>
    </recommendedName>
</protein>
<evidence type="ECO:0000256" key="8">
    <source>
        <dbReference type="ARBA" id="ARBA00022989"/>
    </source>
</evidence>
<comment type="caution">
    <text evidence="13">The sequence shown here is derived from an EMBL/GenBank/DDBJ whole genome shotgun (WGS) entry which is preliminary data.</text>
</comment>
<proteinExistence type="inferred from homology"/>
<dbReference type="OrthoDB" id="10066429at2759"/>
<dbReference type="GO" id="GO:0006506">
    <property type="term" value="P:GPI anchor biosynthetic process"/>
    <property type="evidence" value="ECO:0007669"/>
    <property type="project" value="UniProtKB-KW"/>
</dbReference>
<gene>
    <name evidence="13" type="ORF">PECAL_3P24630</name>
</gene>
<accession>A0A8J2SSV2</accession>
<dbReference type="InterPro" id="IPR005599">
    <property type="entry name" value="GPI_mannosylTrfase"/>
</dbReference>
<comment type="subcellular location">
    <subcellularLocation>
        <location evidence="1 11">Endoplasmic reticulum membrane</location>
        <topology evidence="1 11">Multi-pass membrane protein</topology>
    </subcellularLocation>
</comment>
<comment type="caution">
    <text evidence="11">Lacks conserved residue(s) required for the propagation of feature annotation.</text>
</comment>
<keyword evidence="9 11" id="KW-0472">Membrane</keyword>
<comment type="pathway">
    <text evidence="2">Glycolipid biosynthesis; glycosylphosphatidylinositol-anchor biosynthesis.</text>
</comment>
<feature type="transmembrane region" description="Helical" evidence="11">
    <location>
        <begin position="393"/>
        <end position="411"/>
    </location>
</feature>